<evidence type="ECO:0000313" key="2">
    <source>
        <dbReference type="EMBL" id="SCB83275.1"/>
    </source>
</evidence>
<organism evidence="2 3">
    <name type="scientific">Gilliamella bombicola</name>
    <dbReference type="NCBI Taxonomy" id="1798182"/>
    <lineage>
        <taxon>Bacteria</taxon>
        <taxon>Pseudomonadati</taxon>
        <taxon>Pseudomonadota</taxon>
        <taxon>Gammaproteobacteria</taxon>
        <taxon>Orbales</taxon>
        <taxon>Orbaceae</taxon>
        <taxon>Gilliamella</taxon>
    </lineage>
</organism>
<dbReference type="AlphaFoldDB" id="A0A1C3ZLV1"/>
<proteinExistence type="predicted"/>
<evidence type="ECO:0000313" key="3">
    <source>
        <dbReference type="Proteomes" id="UP000199670"/>
    </source>
</evidence>
<feature type="chain" id="PRO_5008688217" evidence="1">
    <location>
        <begin position="18"/>
        <end position="469"/>
    </location>
</feature>
<dbReference type="Proteomes" id="UP000199670">
    <property type="component" value="Unassembled WGS sequence"/>
</dbReference>
<dbReference type="InterPro" id="IPR016186">
    <property type="entry name" value="C-type_lectin-like/link_sf"/>
</dbReference>
<dbReference type="Gene3D" id="3.10.100.10">
    <property type="entry name" value="Mannose-Binding Protein A, subunit A"/>
    <property type="match status" value="1"/>
</dbReference>
<feature type="signal peptide" evidence="1">
    <location>
        <begin position="1"/>
        <end position="17"/>
    </location>
</feature>
<keyword evidence="3" id="KW-1185">Reference proteome</keyword>
<sequence length="469" mass="50928">MVFATLLLLPYSQSSLALTAYTSKVIQGSAPYLTFDGGRTKATTTDTLLAIELPDGRTITPSTNTSSSTNPIRLVNGSTFNDIHMLVPTGANTVRLNDLITQGNWGDDDGDGQGTNDVTATGSLSVSITDKNGRRVSRSDTLSVCSAPYRVTLRSTSGSLVTRYGVPNSSTFSGSSVVYYINPNINVGVCYARPSLWYGGTGFVIDDVNDGSENAGPSNIWSPVKGFLTQSTTPSSYGLNFPTTGSDGLYFDLDIVGIDASQLTWSVATNGSISATVSRTRPRSGAFREPRGNNIIADAWISDKSSYVTRVTLNGPRASDTQIDSWNPSRLRTPSLPQTFELVGRDRQGNEVRYGFVLKQWFVNRGKQTGFQDAQSSWCNRLGYRLVQVKDLTNSNIEGANPSSGGNHFQRRIGAGFFTEWGSVFLYAGADFAFYRYWSDSTNSRHVEVRNGSVWSDAPCCYYNVCTTP</sequence>
<name>A0A1C3ZLV1_9GAMM</name>
<protein>
    <submittedName>
        <fullName evidence="2">Uncharacterized protein</fullName>
    </submittedName>
</protein>
<reference evidence="3" key="1">
    <citation type="submission" date="2016-08" db="EMBL/GenBank/DDBJ databases">
        <authorList>
            <person name="Varghese N."/>
            <person name="Submissions Spin"/>
        </authorList>
    </citation>
    <scope>NUCLEOTIDE SEQUENCE [LARGE SCALE GENOMIC DNA]</scope>
    <source>
        <strain evidence="3">R-53248</strain>
    </source>
</reference>
<dbReference type="RefSeq" id="WP_091346629.1">
    <property type="nucleotide sequence ID" value="NZ_FMAQ01000002.1"/>
</dbReference>
<evidence type="ECO:0000256" key="1">
    <source>
        <dbReference type="SAM" id="SignalP"/>
    </source>
</evidence>
<keyword evidence="1" id="KW-0732">Signal</keyword>
<dbReference type="EMBL" id="FMAQ01000002">
    <property type="protein sequence ID" value="SCB83275.1"/>
    <property type="molecule type" value="Genomic_DNA"/>
</dbReference>
<gene>
    <name evidence="2" type="ORF">GA0061081_1022</name>
</gene>
<accession>A0A1C3ZLV1</accession>